<evidence type="ECO:0000313" key="3">
    <source>
        <dbReference type="Proteomes" id="UP001501319"/>
    </source>
</evidence>
<evidence type="ECO:0000313" key="2">
    <source>
        <dbReference type="EMBL" id="GAA1647537.1"/>
    </source>
</evidence>
<gene>
    <name evidence="2" type="ORF">GCM10009744_43500</name>
</gene>
<dbReference type="Gene3D" id="3.50.50.60">
    <property type="entry name" value="FAD/NAD(P)-binding domain"/>
    <property type="match status" value="1"/>
</dbReference>
<dbReference type="RefSeq" id="WP_344113694.1">
    <property type="nucleotide sequence ID" value="NZ_BAAANE010000007.1"/>
</dbReference>
<protein>
    <submittedName>
        <fullName evidence="2">NAD(P)/FAD-dependent oxidoreductase</fullName>
    </submittedName>
</protein>
<dbReference type="PRINTS" id="PR00411">
    <property type="entry name" value="PNDRDTASEI"/>
</dbReference>
<dbReference type="PANTHER" id="PTHR43539:SF78">
    <property type="entry name" value="FLAVIN-CONTAINING MONOOXYGENASE"/>
    <property type="match status" value="1"/>
</dbReference>
<dbReference type="InterPro" id="IPR036188">
    <property type="entry name" value="FAD/NAD-bd_sf"/>
</dbReference>
<comment type="caution">
    <text evidence="2">The sequence shown here is derived from an EMBL/GenBank/DDBJ whole genome shotgun (WGS) entry which is preliminary data.</text>
</comment>
<evidence type="ECO:0000256" key="1">
    <source>
        <dbReference type="ARBA" id="ARBA00023002"/>
    </source>
</evidence>
<keyword evidence="3" id="KW-1185">Reference proteome</keyword>
<dbReference type="Proteomes" id="UP001501319">
    <property type="component" value="Unassembled WGS sequence"/>
</dbReference>
<proteinExistence type="predicted"/>
<keyword evidence="1" id="KW-0560">Oxidoreductase</keyword>
<name>A0ABN2FJ88_9ACTN</name>
<dbReference type="Pfam" id="PF13738">
    <property type="entry name" value="Pyr_redox_3"/>
    <property type="match status" value="1"/>
</dbReference>
<sequence length="380" mass="41435">MSNQYDVMQHSADSTGGAERFDTVVVGAGQAGLALGYHLAKRGQSFVILDENGRVGDIWRRRYDSLRLYTPAKYDGLPGSRFPANRYEFPSGRQVADYLEGYVAEHRLPVRPRVFVDGVHKTAQGFVVTAGGQRFEAAQVVVATGGQQLPRTPDFAAELDPGIRQLHSSEYRNPSQLLPCDVLVVGASHSGADLAHEIAGSGHRTVLCGPSRGEIPFDIEGRPARQITRLLWFAANHVLTERTPIGRKMQAEVRSEGGPLLRVKSADLASAGVERIENRMAGVQDGLPMLDDGRVLDVENVIWCTGFRRDFSWIDGPVLGEDGWPAQYRGVSATCPGLYFLGLIFQYAFASMLVGGAGRDAEYVAKHIVARTKRLATVGN</sequence>
<reference evidence="2 3" key="1">
    <citation type="journal article" date="2019" name="Int. J. Syst. Evol. Microbiol.">
        <title>The Global Catalogue of Microorganisms (GCM) 10K type strain sequencing project: providing services to taxonomists for standard genome sequencing and annotation.</title>
        <authorList>
            <consortium name="The Broad Institute Genomics Platform"/>
            <consortium name="The Broad Institute Genome Sequencing Center for Infectious Disease"/>
            <person name="Wu L."/>
            <person name="Ma J."/>
        </authorList>
    </citation>
    <scope>NUCLEOTIDE SEQUENCE [LARGE SCALE GENOMIC DNA]</scope>
    <source>
        <strain evidence="2 3">JCM 14306</strain>
    </source>
</reference>
<accession>A0ABN2FJ88</accession>
<dbReference type="EMBL" id="BAAANE010000007">
    <property type="protein sequence ID" value="GAA1647537.1"/>
    <property type="molecule type" value="Genomic_DNA"/>
</dbReference>
<dbReference type="PANTHER" id="PTHR43539">
    <property type="entry name" value="FLAVIN-BINDING MONOOXYGENASE-LIKE PROTEIN (AFU_ORTHOLOGUE AFUA_4G09220)"/>
    <property type="match status" value="1"/>
</dbReference>
<organism evidence="2 3">
    <name type="scientific">Kribbella alba</name>
    <dbReference type="NCBI Taxonomy" id="190197"/>
    <lineage>
        <taxon>Bacteria</taxon>
        <taxon>Bacillati</taxon>
        <taxon>Actinomycetota</taxon>
        <taxon>Actinomycetes</taxon>
        <taxon>Propionibacteriales</taxon>
        <taxon>Kribbellaceae</taxon>
        <taxon>Kribbella</taxon>
    </lineage>
</organism>
<dbReference type="SUPFAM" id="SSF51905">
    <property type="entry name" value="FAD/NAD(P)-binding domain"/>
    <property type="match status" value="2"/>
</dbReference>
<dbReference type="InterPro" id="IPR050982">
    <property type="entry name" value="Auxin_biosynth/cation_transpt"/>
</dbReference>